<dbReference type="EMBL" id="FR908933">
    <property type="protein sequence ID" value="CDQ88756.1"/>
    <property type="molecule type" value="Genomic_DNA"/>
</dbReference>
<evidence type="ECO:0000313" key="2">
    <source>
        <dbReference type="Proteomes" id="UP000193380"/>
    </source>
</evidence>
<reference evidence="1" key="2">
    <citation type="submission" date="2014-03" db="EMBL/GenBank/DDBJ databases">
        <authorList>
            <person name="Genoscope - CEA"/>
        </authorList>
    </citation>
    <scope>NUCLEOTIDE SEQUENCE</scope>
</reference>
<name>A0A060YAN7_ONCMY</name>
<protein>
    <submittedName>
        <fullName evidence="1">Uncharacterized protein</fullName>
    </submittedName>
</protein>
<dbReference type="AlphaFoldDB" id="A0A060YAN7"/>
<organism evidence="1 2">
    <name type="scientific">Oncorhynchus mykiss</name>
    <name type="common">Rainbow trout</name>
    <name type="synonym">Salmo gairdneri</name>
    <dbReference type="NCBI Taxonomy" id="8022"/>
    <lineage>
        <taxon>Eukaryota</taxon>
        <taxon>Metazoa</taxon>
        <taxon>Chordata</taxon>
        <taxon>Craniata</taxon>
        <taxon>Vertebrata</taxon>
        <taxon>Euteleostomi</taxon>
        <taxon>Actinopterygii</taxon>
        <taxon>Neopterygii</taxon>
        <taxon>Teleostei</taxon>
        <taxon>Protacanthopterygii</taxon>
        <taxon>Salmoniformes</taxon>
        <taxon>Salmonidae</taxon>
        <taxon>Salmoninae</taxon>
        <taxon>Oncorhynchus</taxon>
    </lineage>
</organism>
<sequence>MTTCWPFVIFYNIVEVSAHNAYVLWTEIN</sequence>
<gene>
    <name evidence="1" type="ORF">GSONMT00044682001</name>
</gene>
<reference evidence="1" key="1">
    <citation type="journal article" date="2014" name="Nat. Commun.">
        <title>The rainbow trout genome provides novel insights into evolution after whole-genome duplication in vertebrates.</title>
        <authorList>
            <person name="Berthelot C."/>
            <person name="Brunet F."/>
            <person name="Chalopin D."/>
            <person name="Juanchich A."/>
            <person name="Bernard M."/>
            <person name="Noel B."/>
            <person name="Bento P."/>
            <person name="Da Silva C."/>
            <person name="Labadie K."/>
            <person name="Alberti A."/>
            <person name="Aury J.M."/>
            <person name="Louis A."/>
            <person name="Dehais P."/>
            <person name="Bardou P."/>
            <person name="Montfort J."/>
            <person name="Klopp C."/>
            <person name="Cabau C."/>
            <person name="Gaspin C."/>
            <person name="Thorgaard G.H."/>
            <person name="Boussaha M."/>
            <person name="Quillet E."/>
            <person name="Guyomard R."/>
            <person name="Galiana D."/>
            <person name="Bobe J."/>
            <person name="Volff J.N."/>
            <person name="Genet C."/>
            <person name="Wincker P."/>
            <person name="Jaillon O."/>
            <person name="Roest Crollius H."/>
            <person name="Guiguen Y."/>
        </authorList>
    </citation>
    <scope>NUCLEOTIDE SEQUENCE [LARGE SCALE GENOMIC DNA]</scope>
</reference>
<proteinExistence type="predicted"/>
<dbReference type="Proteomes" id="UP000193380">
    <property type="component" value="Unassembled WGS sequence"/>
</dbReference>
<dbReference type="PaxDb" id="8022-A0A060YAN7"/>
<accession>A0A060YAN7</accession>
<evidence type="ECO:0000313" key="1">
    <source>
        <dbReference type="EMBL" id="CDQ88756.1"/>
    </source>
</evidence>